<evidence type="ECO:0000313" key="1">
    <source>
        <dbReference type="EMBL" id="KKN43484.1"/>
    </source>
</evidence>
<organism evidence="1">
    <name type="scientific">marine sediment metagenome</name>
    <dbReference type="NCBI Taxonomy" id="412755"/>
    <lineage>
        <taxon>unclassified sequences</taxon>
        <taxon>metagenomes</taxon>
        <taxon>ecological metagenomes</taxon>
    </lineage>
</organism>
<dbReference type="EMBL" id="LAZR01001508">
    <property type="protein sequence ID" value="KKN43484.1"/>
    <property type="molecule type" value="Genomic_DNA"/>
</dbReference>
<accession>A0A0F9QM10</accession>
<comment type="caution">
    <text evidence="1">The sequence shown here is derived from an EMBL/GenBank/DDBJ whole genome shotgun (WGS) entry which is preliminary data.</text>
</comment>
<dbReference type="AlphaFoldDB" id="A0A0F9QM10"/>
<reference evidence="1" key="1">
    <citation type="journal article" date="2015" name="Nature">
        <title>Complex archaea that bridge the gap between prokaryotes and eukaryotes.</title>
        <authorList>
            <person name="Spang A."/>
            <person name="Saw J.H."/>
            <person name="Jorgensen S.L."/>
            <person name="Zaremba-Niedzwiedzka K."/>
            <person name="Martijn J."/>
            <person name="Lind A.E."/>
            <person name="van Eijk R."/>
            <person name="Schleper C."/>
            <person name="Guy L."/>
            <person name="Ettema T.J."/>
        </authorList>
    </citation>
    <scope>NUCLEOTIDE SEQUENCE</scope>
</reference>
<gene>
    <name evidence="1" type="ORF">LCGC14_0702750</name>
</gene>
<proteinExistence type="predicted"/>
<name>A0A0F9QM10_9ZZZZ</name>
<sequence>MRQIKIQLQEPINVPLLHDELKQKYLDFQGLVLRGTELTVLLDGPTAPAEINTTVAQHDHTQENREEIALRLREEALGALETIIATETDPMLVLEARITRIENFLQVRLE</sequence>
<protein>
    <submittedName>
        <fullName evidence="1">Uncharacterized protein</fullName>
    </submittedName>
</protein>